<dbReference type="SUPFAM" id="SSF56112">
    <property type="entry name" value="Protein kinase-like (PK-like)"/>
    <property type="match status" value="1"/>
</dbReference>
<feature type="domain" description="Aminoglycoside phosphotransferase" evidence="1">
    <location>
        <begin position="36"/>
        <end position="226"/>
    </location>
</feature>
<dbReference type="EMBL" id="FTNP01000002">
    <property type="protein sequence ID" value="SIR70205.1"/>
    <property type="molecule type" value="Genomic_DNA"/>
</dbReference>
<dbReference type="CDD" id="cd05154">
    <property type="entry name" value="ACAD10_11_N-like"/>
    <property type="match status" value="1"/>
</dbReference>
<dbReference type="EMBL" id="CP019327">
    <property type="protein sequence ID" value="APX97184.1"/>
    <property type="molecule type" value="Genomic_DNA"/>
</dbReference>
<dbReference type="AlphaFoldDB" id="A0A1N7D3G9"/>
<sequence>MSDDQTDYFDRLVDLDALEAFLAGHLGSADVFEVDRHPGGHSNETLFITWDDRNLVVRRPPPGETADTAHDVIREYTVLEALQETAVPVPTTVVATEDHDIIGSDFYVMEKREGVVIRDDEPNQFATPTDRTRLGTEMIDTLAAIHTVDYETVGLEEFGRPDGFTQRQVDRWEQQYEWAFEVTAEAREIPAVHELTEWLQANVPSDHPHTLVHGDYKLDNVMFGTAGERNAAANERSSDAREQPPELEAVLDWEMSTIGDPFTDLGWLLSYWPDEDDATTKVGTAGDAEYLLREGYHSRAELVERYEQATGYRFENDRFYRALAYYKLGGIGEMFFRRHLEGNADDDHYPIMEERVPEMARRALQIIDGEG</sequence>
<dbReference type="Gene3D" id="3.30.200.20">
    <property type="entry name" value="Phosphorylase Kinase, domain 1"/>
    <property type="match status" value="1"/>
</dbReference>
<keyword evidence="3" id="KW-0418">Kinase</keyword>
<dbReference type="InterPro" id="IPR011009">
    <property type="entry name" value="Kinase-like_dom_sf"/>
</dbReference>
<dbReference type="PANTHER" id="PTHR47829">
    <property type="entry name" value="HYDROLASE, PUTATIVE (AFU_ORTHOLOGUE AFUA_1G12880)-RELATED"/>
    <property type="match status" value="1"/>
</dbReference>
<feature type="domain" description="Aminoglycoside phosphotransferase" evidence="1">
    <location>
        <begin position="244"/>
        <end position="301"/>
    </location>
</feature>
<dbReference type="Proteomes" id="UP000187321">
    <property type="component" value="Chromosome"/>
</dbReference>
<evidence type="ECO:0000313" key="2">
    <source>
        <dbReference type="EMBL" id="APX97184.1"/>
    </source>
</evidence>
<dbReference type="GO" id="GO:0016301">
    <property type="term" value="F:kinase activity"/>
    <property type="evidence" value="ECO:0007669"/>
    <property type="project" value="UniProtKB-KW"/>
</dbReference>
<dbReference type="Proteomes" id="UP000185687">
    <property type="component" value="Unassembled WGS sequence"/>
</dbReference>
<reference evidence="2 5" key="1">
    <citation type="submission" date="2017-01" db="EMBL/GenBank/DDBJ databases">
        <title>Complete genome sequence of Haloterrigena daqingensis type strain (JX313T).</title>
        <authorList>
            <person name="Shuang W."/>
        </authorList>
    </citation>
    <scope>NUCLEOTIDE SEQUENCE [LARGE SCALE GENOMIC DNA]</scope>
    <source>
        <strain evidence="2 5">JX313</strain>
    </source>
</reference>
<protein>
    <submittedName>
        <fullName evidence="2">Phosphotransferase family protein</fullName>
    </submittedName>
    <submittedName>
        <fullName evidence="3">Predicted kinase, aminoglycoside phosphotransferase (APT) family</fullName>
    </submittedName>
</protein>
<dbReference type="InterPro" id="IPR052898">
    <property type="entry name" value="ACAD10-like"/>
</dbReference>
<keyword evidence="3" id="KW-0808">Transferase</keyword>
<dbReference type="RefSeq" id="WP_076581549.1">
    <property type="nucleotide sequence ID" value="NZ_CP019327.1"/>
</dbReference>
<dbReference type="InterPro" id="IPR041726">
    <property type="entry name" value="ACAD10_11_N"/>
</dbReference>
<name>A0A1N7D3G9_9EURY</name>
<accession>A0A1N7D3G9</accession>
<evidence type="ECO:0000313" key="5">
    <source>
        <dbReference type="Proteomes" id="UP000187321"/>
    </source>
</evidence>
<dbReference type="KEGG" id="hda:BB347_11450"/>
<gene>
    <name evidence="2" type="ORF">BB347_11450</name>
    <name evidence="3" type="ORF">SAMN05421809_2025</name>
</gene>
<dbReference type="PANTHER" id="PTHR47829:SF1">
    <property type="entry name" value="HAD FAMILY PHOSPHATASE"/>
    <property type="match status" value="1"/>
</dbReference>
<organism evidence="3 4">
    <name type="scientific">Natronorubrum daqingense</name>
    <dbReference type="NCBI Taxonomy" id="588898"/>
    <lineage>
        <taxon>Archaea</taxon>
        <taxon>Methanobacteriati</taxon>
        <taxon>Methanobacteriota</taxon>
        <taxon>Stenosarchaea group</taxon>
        <taxon>Halobacteria</taxon>
        <taxon>Halobacteriales</taxon>
        <taxon>Natrialbaceae</taxon>
        <taxon>Natronorubrum</taxon>
    </lineage>
</organism>
<keyword evidence="4" id="KW-1185">Reference proteome</keyword>
<proteinExistence type="predicted"/>
<dbReference type="InterPro" id="IPR002575">
    <property type="entry name" value="Aminoglycoside_PTrfase"/>
</dbReference>
<dbReference type="Gene3D" id="3.90.1200.10">
    <property type="match status" value="1"/>
</dbReference>
<reference evidence="3 4" key="2">
    <citation type="submission" date="2017-01" db="EMBL/GenBank/DDBJ databases">
        <authorList>
            <person name="Mah S.A."/>
            <person name="Swanson W.J."/>
            <person name="Moy G.W."/>
            <person name="Vacquier V.D."/>
        </authorList>
    </citation>
    <scope>NUCLEOTIDE SEQUENCE [LARGE SCALE GENOMIC DNA]</scope>
    <source>
        <strain evidence="3 4">CGMCC 1.8909</strain>
    </source>
</reference>
<dbReference type="OrthoDB" id="350437at2157"/>
<evidence type="ECO:0000313" key="4">
    <source>
        <dbReference type="Proteomes" id="UP000185687"/>
    </source>
</evidence>
<dbReference type="Pfam" id="PF01636">
    <property type="entry name" value="APH"/>
    <property type="match status" value="2"/>
</dbReference>
<evidence type="ECO:0000259" key="1">
    <source>
        <dbReference type="Pfam" id="PF01636"/>
    </source>
</evidence>
<dbReference type="STRING" id="588898.BB347_11450"/>
<evidence type="ECO:0000313" key="3">
    <source>
        <dbReference type="EMBL" id="SIR70205.1"/>
    </source>
</evidence>
<dbReference type="GeneID" id="30956567"/>